<reference evidence="7" key="1">
    <citation type="submission" date="2013-08" db="EMBL/GenBank/DDBJ databases">
        <authorList>
            <person name="Mendez C."/>
            <person name="Richter M."/>
            <person name="Ferrer M."/>
            <person name="Sanchez J."/>
        </authorList>
    </citation>
    <scope>NUCLEOTIDE SEQUENCE</scope>
</reference>
<keyword evidence="7" id="KW-0830">Ubiquinone</keyword>
<evidence type="ECO:0000256" key="2">
    <source>
        <dbReference type="ARBA" id="ARBA00022692"/>
    </source>
</evidence>
<evidence type="ECO:0000256" key="3">
    <source>
        <dbReference type="ARBA" id="ARBA00022989"/>
    </source>
</evidence>
<keyword evidence="7" id="KW-0560">Oxidoreductase</keyword>
<dbReference type="AlphaFoldDB" id="T0Y362"/>
<reference evidence="7" key="2">
    <citation type="journal article" date="2014" name="ISME J.">
        <title>Microbial stratification in low pH oxic and suboxic macroscopic growths along an acid mine drainage.</title>
        <authorList>
            <person name="Mendez-Garcia C."/>
            <person name="Mesa V."/>
            <person name="Sprenger R.R."/>
            <person name="Richter M."/>
            <person name="Diez M.S."/>
            <person name="Solano J."/>
            <person name="Bargiela R."/>
            <person name="Golyshina O.V."/>
            <person name="Manteca A."/>
            <person name="Ramos J.L."/>
            <person name="Gallego J.R."/>
            <person name="Llorente I."/>
            <person name="Martins Dos Santos V.A."/>
            <person name="Jensen O.N."/>
            <person name="Pelaez A.I."/>
            <person name="Sanchez J."/>
            <person name="Ferrer M."/>
        </authorList>
    </citation>
    <scope>NUCLEOTIDE SEQUENCE</scope>
</reference>
<feature type="non-terminal residue" evidence="7">
    <location>
        <position position="130"/>
    </location>
</feature>
<dbReference type="PANTHER" id="PTHR22773">
    <property type="entry name" value="NADH DEHYDROGENASE"/>
    <property type="match status" value="1"/>
</dbReference>
<accession>T0Y362</accession>
<organism evidence="7">
    <name type="scientific">mine drainage metagenome</name>
    <dbReference type="NCBI Taxonomy" id="410659"/>
    <lineage>
        <taxon>unclassified sequences</taxon>
        <taxon>metagenomes</taxon>
        <taxon>ecological metagenomes</taxon>
    </lineage>
</organism>
<proteinExistence type="predicted"/>
<feature type="domain" description="NADH:quinone oxidoreductase/Mrp antiporter transmembrane" evidence="6">
    <location>
        <begin position="2"/>
        <end position="129"/>
    </location>
</feature>
<dbReference type="GO" id="GO:0016020">
    <property type="term" value="C:membrane"/>
    <property type="evidence" value="ECO:0007669"/>
    <property type="project" value="UniProtKB-SubCell"/>
</dbReference>
<feature type="transmembrane region" description="Helical" evidence="5">
    <location>
        <begin position="7"/>
        <end position="25"/>
    </location>
</feature>
<feature type="transmembrane region" description="Helical" evidence="5">
    <location>
        <begin position="31"/>
        <end position="49"/>
    </location>
</feature>
<gene>
    <name evidence="7" type="ORF">B1A_21659</name>
</gene>
<keyword evidence="4 5" id="KW-0472">Membrane</keyword>
<evidence type="ECO:0000256" key="4">
    <source>
        <dbReference type="ARBA" id="ARBA00023136"/>
    </source>
</evidence>
<dbReference type="EC" id="1.-.-.-" evidence="7"/>
<protein>
    <submittedName>
        <fullName evidence="7">Membrane protein containing NADH:ubiquinone/plastoquinone oxidoreductase domain protein</fullName>
        <ecNumber evidence="7">1.-.-.-</ecNumber>
    </submittedName>
</protein>
<feature type="transmembrane region" description="Helical" evidence="5">
    <location>
        <begin position="56"/>
        <end position="77"/>
    </location>
</feature>
<evidence type="ECO:0000313" key="7">
    <source>
        <dbReference type="EMBL" id="EQD27468.1"/>
    </source>
</evidence>
<evidence type="ECO:0000256" key="1">
    <source>
        <dbReference type="ARBA" id="ARBA00004141"/>
    </source>
</evidence>
<feature type="transmembrane region" description="Helical" evidence="5">
    <location>
        <begin position="83"/>
        <end position="104"/>
    </location>
</feature>
<keyword evidence="2 5" id="KW-0812">Transmembrane</keyword>
<name>T0Y362_9ZZZZ</name>
<comment type="caution">
    <text evidence="7">The sequence shown here is derived from an EMBL/GenBank/DDBJ whole genome shotgun (WGS) entry which is preliminary data.</text>
</comment>
<dbReference type="GO" id="GO:0016491">
    <property type="term" value="F:oxidoreductase activity"/>
    <property type="evidence" value="ECO:0007669"/>
    <property type="project" value="UniProtKB-KW"/>
</dbReference>
<dbReference type="InterPro" id="IPR001750">
    <property type="entry name" value="ND/Mrp_TM"/>
</dbReference>
<keyword evidence="3 5" id="KW-1133">Transmembrane helix</keyword>
<evidence type="ECO:0000259" key="6">
    <source>
        <dbReference type="Pfam" id="PF00361"/>
    </source>
</evidence>
<sequence length="130" mass="13793">MAAVAKIGGFAALLRIFVSALGSYSADWQPVIWVIAAVTLVVGAVMALVQTDVKRMLAYSSINHAGFILLGVAAATTSGVSASLYYLFVYSFMVMGSFAVVSVVGGSSDDAHDLENYRGLHQRSPWLAWT</sequence>
<evidence type="ECO:0000256" key="5">
    <source>
        <dbReference type="SAM" id="Phobius"/>
    </source>
</evidence>
<comment type="subcellular location">
    <subcellularLocation>
        <location evidence="1">Membrane</location>
        <topology evidence="1">Multi-pass membrane protein</topology>
    </subcellularLocation>
</comment>
<dbReference type="EMBL" id="AUZX01016010">
    <property type="protein sequence ID" value="EQD27468.1"/>
    <property type="molecule type" value="Genomic_DNA"/>
</dbReference>
<dbReference type="Pfam" id="PF00361">
    <property type="entry name" value="Proton_antipo_M"/>
    <property type="match status" value="1"/>
</dbReference>